<dbReference type="AlphaFoldDB" id="A0A1Z1WBR3"/>
<keyword evidence="2" id="KW-0812">Transmembrane</keyword>
<dbReference type="EMBL" id="CP021748">
    <property type="protein sequence ID" value="ARX83820.1"/>
    <property type="molecule type" value="Genomic_DNA"/>
</dbReference>
<feature type="region of interest" description="Disordered" evidence="1">
    <location>
        <begin position="276"/>
        <end position="298"/>
    </location>
</feature>
<evidence type="ECO:0000256" key="2">
    <source>
        <dbReference type="SAM" id="Phobius"/>
    </source>
</evidence>
<gene>
    <name evidence="3" type="ORF">SMD44_03249</name>
</gene>
<feature type="region of interest" description="Disordered" evidence="1">
    <location>
        <begin position="1"/>
        <end position="92"/>
    </location>
</feature>
<keyword evidence="2" id="KW-1133">Transmembrane helix</keyword>
<evidence type="ECO:0000256" key="1">
    <source>
        <dbReference type="SAM" id="MobiDB-lite"/>
    </source>
</evidence>
<dbReference type="KEGG" id="salf:SMD44_03249"/>
<accession>A0A1Z1WBR3</accession>
<evidence type="ECO:0000313" key="3">
    <source>
        <dbReference type="EMBL" id="ARX83820.1"/>
    </source>
</evidence>
<feature type="compositionally biased region" description="Acidic residues" evidence="1">
    <location>
        <begin position="150"/>
        <end position="173"/>
    </location>
</feature>
<keyword evidence="4" id="KW-1185">Reference proteome</keyword>
<keyword evidence="2" id="KW-0472">Membrane</keyword>
<feature type="compositionally biased region" description="Low complexity" evidence="1">
    <location>
        <begin position="1"/>
        <end position="17"/>
    </location>
</feature>
<feature type="region of interest" description="Disordered" evidence="1">
    <location>
        <begin position="117"/>
        <end position="210"/>
    </location>
</feature>
<dbReference type="RefSeq" id="WP_087884310.1">
    <property type="nucleotide sequence ID" value="NZ_CP021748.1"/>
</dbReference>
<feature type="transmembrane region" description="Helical" evidence="2">
    <location>
        <begin position="95"/>
        <end position="116"/>
    </location>
</feature>
<reference evidence="3 4" key="1">
    <citation type="submission" date="2017-05" db="EMBL/GenBank/DDBJ databases">
        <title>Streptomyces alboflavus Genome sequencing and assembly.</title>
        <authorList>
            <person name="Wang Y."/>
            <person name="Du B."/>
            <person name="Ding Y."/>
            <person name="Liu H."/>
            <person name="Hou Q."/>
            <person name="Liu K."/>
            <person name="Wang C."/>
            <person name="Yao L."/>
        </authorList>
    </citation>
    <scope>NUCLEOTIDE SEQUENCE [LARGE SCALE GENOMIC DNA]</scope>
    <source>
        <strain evidence="3 4">MDJK44</strain>
    </source>
</reference>
<proteinExistence type="predicted"/>
<sequence length="298" mass="30684">MTQPPGQRPGQPQSQPWQGGGFGPPPGPAPGTQGTYAPPPQGSCGAQQPAADNPYAQPGRQPATHPNAQPSHGGYPPHSPQFPTPDSGGPKRGRWLVVTAAVVALAVVGVGVWFAVGKGDDDGESKTPAAKASRSAGAEPRPSETPSAQESDDAGESDDPYADPDAGEDEDEPGGGPTGTTLVGLWRSEKPGGGILGLRDSPDTTKPKRASVSLLDEGRCSGLRRVIEPGRSYRIGLLCERDKKEIFGDLIFPGGDTLTVTWDKGRSGTETYKRFMDWSEDGTGAGPGTGGDPGSEGV</sequence>
<evidence type="ECO:0000313" key="4">
    <source>
        <dbReference type="Proteomes" id="UP000195880"/>
    </source>
</evidence>
<organism evidence="3 4">
    <name type="scientific">Streptomyces alboflavus</name>
    <dbReference type="NCBI Taxonomy" id="67267"/>
    <lineage>
        <taxon>Bacteria</taxon>
        <taxon>Bacillati</taxon>
        <taxon>Actinomycetota</taxon>
        <taxon>Actinomycetes</taxon>
        <taxon>Kitasatosporales</taxon>
        <taxon>Streptomycetaceae</taxon>
        <taxon>Streptomyces</taxon>
    </lineage>
</organism>
<dbReference type="OrthoDB" id="4264052at2"/>
<feature type="compositionally biased region" description="Gly residues" evidence="1">
    <location>
        <begin position="283"/>
        <end position="298"/>
    </location>
</feature>
<protein>
    <submittedName>
        <fullName evidence="3">Uncharacterized protein</fullName>
    </submittedName>
</protein>
<name>A0A1Z1WBR3_9ACTN</name>
<dbReference type="Proteomes" id="UP000195880">
    <property type="component" value="Chromosome"/>
</dbReference>